<sequence>MSELNDLAQKENINLDDCIVFTKDGGDILAVNIAYVGIKQRQDKMMGINFSISPKKVKELEEFFADLTDGQLLFYNISQTGHIPVNYRGLSTVSKKISTDPEAVFQISLLVEPAQDMPKQSYFDPTCECCTLHHIL</sequence>
<gene>
    <name evidence="1" type="ORF">E7Z74_01645</name>
</gene>
<dbReference type="AlphaFoldDB" id="A0A8T3VFT4"/>
<dbReference type="EMBL" id="SUTF01000002">
    <property type="protein sequence ID" value="MBE6509962.1"/>
    <property type="molecule type" value="Genomic_DNA"/>
</dbReference>
<organism evidence="1 2">
    <name type="scientific">Methanobrevibacter millerae</name>
    <dbReference type="NCBI Taxonomy" id="230361"/>
    <lineage>
        <taxon>Archaea</taxon>
        <taxon>Methanobacteriati</taxon>
        <taxon>Methanobacteriota</taxon>
        <taxon>Methanomada group</taxon>
        <taxon>Methanobacteria</taxon>
        <taxon>Methanobacteriales</taxon>
        <taxon>Methanobacteriaceae</taxon>
        <taxon>Methanobrevibacter</taxon>
    </lineage>
</organism>
<evidence type="ECO:0000313" key="1">
    <source>
        <dbReference type="EMBL" id="MBE6509962.1"/>
    </source>
</evidence>
<protein>
    <submittedName>
        <fullName evidence="1">Uncharacterized protein</fullName>
    </submittedName>
</protein>
<name>A0A8T3VFT4_9EURY</name>
<accession>A0A8T3VFT4</accession>
<dbReference type="Proteomes" id="UP000713479">
    <property type="component" value="Unassembled WGS sequence"/>
</dbReference>
<evidence type="ECO:0000313" key="2">
    <source>
        <dbReference type="Proteomes" id="UP000713479"/>
    </source>
</evidence>
<comment type="caution">
    <text evidence="1">The sequence shown here is derived from an EMBL/GenBank/DDBJ whole genome shotgun (WGS) entry which is preliminary data.</text>
</comment>
<proteinExistence type="predicted"/>
<reference evidence="1" key="1">
    <citation type="submission" date="2019-04" db="EMBL/GenBank/DDBJ databases">
        <title>Evolution of Biomass-Degrading Anaerobic Consortia Revealed by Metagenomics.</title>
        <authorList>
            <person name="Peng X."/>
        </authorList>
    </citation>
    <scope>NUCLEOTIDE SEQUENCE</scope>
    <source>
        <strain evidence="1">SIG13</strain>
    </source>
</reference>